<dbReference type="Proteomes" id="UP000464718">
    <property type="component" value="Plasmid pvpsd2016-3"/>
</dbReference>
<proteinExistence type="predicted"/>
<evidence type="ECO:0000313" key="2">
    <source>
        <dbReference type="Proteomes" id="UP000464718"/>
    </source>
</evidence>
<protein>
    <submittedName>
        <fullName evidence="1">TIGR03759 family integrating conjugative element protein</fullName>
    </submittedName>
</protein>
<dbReference type="AlphaFoldDB" id="A0AAX1G168"/>
<keyword evidence="1" id="KW-0614">Plasmid</keyword>
<geneLocation type="plasmid" evidence="2">
    <name>pvpsd2016-3</name>
</geneLocation>
<dbReference type="InterPro" id="IPR022293">
    <property type="entry name" value="Integrating-conj_element"/>
</dbReference>
<reference evidence="1 2" key="1">
    <citation type="submission" date="2018-12" db="EMBL/GenBank/DDBJ databases">
        <title>Genomic insights into the evolutionary origins and pathogenicity of five Vibrio parahaemolyticus strains isolated from the shrimp with acute hepatopancreatic necrosis disease (AHPND).</title>
        <authorList>
            <person name="Yang Q."/>
            <person name="Dong X."/>
            <person name="Xie G."/>
            <person name="Fu S."/>
            <person name="Zou P."/>
            <person name="Sun J."/>
            <person name="Wang Y."/>
            <person name="Huang J."/>
        </authorList>
    </citation>
    <scope>NUCLEOTIDE SEQUENCE [LARGE SCALE GENOMIC DNA]</scope>
    <source>
        <strain evidence="1 2">20160303005-1</strain>
        <plasmid evidence="2">pvpsd2016-3</plasmid>
    </source>
</reference>
<name>A0AAX1G168_VIBPH</name>
<evidence type="ECO:0000313" key="1">
    <source>
        <dbReference type="EMBL" id="QHH13269.1"/>
    </source>
</evidence>
<organism evidence="1 2">
    <name type="scientific">Vibrio parahaemolyticus</name>
    <dbReference type="NCBI Taxonomy" id="670"/>
    <lineage>
        <taxon>Bacteria</taxon>
        <taxon>Pseudomonadati</taxon>
        <taxon>Pseudomonadota</taxon>
        <taxon>Gammaproteobacteria</taxon>
        <taxon>Vibrionales</taxon>
        <taxon>Vibrionaceae</taxon>
        <taxon>Vibrio</taxon>
    </lineage>
</organism>
<gene>
    <name evidence="1" type="ORF">EHC69_28445</name>
</gene>
<sequence length="219" mass="24978">MMTPAVWASTTASVKHAVQTTQSQTGQSQSLELGGDYWQLSKADWQRYETLMESPLTYDMKNDNPIEVLATFARNEEERRRFAERLVEFDKKRTDGLLALDVAYRQAWHRLYPNLKPIGQRWPSRVALFVRAECDECVDALKNWRQHGVSVDVYLVGDGSDDALQTWANRAGVRQSDVEQHYITLNHDKQGLWFRLAKGKAVPVAAAERGGQWSVIAQP</sequence>
<dbReference type="EMBL" id="CP034302">
    <property type="protein sequence ID" value="QHH13269.1"/>
    <property type="molecule type" value="Genomic_DNA"/>
</dbReference>
<dbReference type="NCBIfam" id="TIGR03759">
    <property type="entry name" value="conj_TIGR03759"/>
    <property type="match status" value="1"/>
</dbReference>
<accession>A0AAX1G168</accession>